<name>A0A238GU06_HELPX</name>
<dbReference type="AlphaFoldDB" id="A0A238GU06"/>
<proteinExistence type="predicted"/>
<keyword evidence="1" id="KW-0540">Nuclease</keyword>
<evidence type="ECO:0000313" key="2">
    <source>
        <dbReference type="Proteomes" id="UP000198366"/>
    </source>
</evidence>
<keyword evidence="1" id="KW-0255">Endonuclease</keyword>
<dbReference type="GO" id="GO:0004519">
    <property type="term" value="F:endonuclease activity"/>
    <property type="evidence" value="ECO:0007669"/>
    <property type="project" value="UniProtKB-KW"/>
</dbReference>
<dbReference type="EMBL" id="LT837687">
    <property type="protein sequence ID" value="SMA52261.1"/>
    <property type="molecule type" value="Genomic_DNA"/>
</dbReference>
<keyword evidence="1" id="KW-0378">Hydrolase</keyword>
<accession>A0A238GU06</accession>
<reference evidence="1 2" key="1">
    <citation type="submission" date="2016-12" db="EMBL/GenBank/DDBJ databases">
        <authorList>
            <person name="Song W.-J."/>
            <person name="Kurnit D.M."/>
        </authorList>
    </citation>
    <scope>NUCLEOTIDE SEQUENCE [LARGE SCALE GENOMIC DNA]</scope>
    <source>
        <strain evidence="1">BCM-300</strain>
    </source>
</reference>
<gene>
    <name evidence="1" type="ORF">BCM300_00265</name>
</gene>
<protein>
    <submittedName>
        <fullName evidence="1">Endonuclease MjaVIP</fullName>
    </submittedName>
</protein>
<dbReference type="Proteomes" id="UP000198366">
    <property type="component" value="Chromosome I"/>
</dbReference>
<evidence type="ECO:0000313" key="1">
    <source>
        <dbReference type="EMBL" id="SMA52261.1"/>
    </source>
</evidence>
<organism evidence="1 2">
    <name type="scientific">Helicobacter pylori</name>
    <name type="common">Campylobacter pylori</name>
    <dbReference type="NCBI Taxonomy" id="210"/>
    <lineage>
        <taxon>Bacteria</taxon>
        <taxon>Pseudomonadati</taxon>
        <taxon>Campylobacterota</taxon>
        <taxon>Epsilonproteobacteria</taxon>
        <taxon>Campylobacterales</taxon>
        <taxon>Helicobacteraceae</taxon>
        <taxon>Helicobacter</taxon>
    </lineage>
</organism>
<sequence length="57" mass="6679">MITPDNDEEISFKDKPKKARIVMEHELDGLYLAKSHFDQNPKIKGIENLLEDLKRLL</sequence>